<gene>
    <name evidence="2" type="ORF">mMyoMyo1_008582</name>
</gene>
<feature type="region of interest" description="Disordered" evidence="1">
    <location>
        <begin position="1"/>
        <end position="181"/>
    </location>
</feature>
<proteinExistence type="predicted"/>
<feature type="compositionally biased region" description="Basic residues" evidence="1">
    <location>
        <begin position="127"/>
        <end position="140"/>
    </location>
</feature>
<evidence type="ECO:0000313" key="3">
    <source>
        <dbReference type="Proteomes" id="UP000527355"/>
    </source>
</evidence>
<reference evidence="2 3" key="1">
    <citation type="journal article" date="2020" name="Nature">
        <title>Six reference-quality genomes reveal evolution of bat adaptations.</title>
        <authorList>
            <person name="Jebb D."/>
            <person name="Huang Z."/>
            <person name="Pippel M."/>
            <person name="Hughes G.M."/>
            <person name="Lavrichenko K."/>
            <person name="Devanna P."/>
            <person name="Winkler S."/>
            <person name="Jermiin L.S."/>
            <person name="Skirmuntt E.C."/>
            <person name="Katzourakis A."/>
            <person name="Burkitt-Gray L."/>
            <person name="Ray D.A."/>
            <person name="Sullivan K.A.M."/>
            <person name="Roscito J.G."/>
            <person name="Kirilenko B.M."/>
            <person name="Davalos L.M."/>
            <person name="Corthals A.P."/>
            <person name="Power M.L."/>
            <person name="Jones G."/>
            <person name="Ransome R.D."/>
            <person name="Dechmann D.K.N."/>
            <person name="Locatelli A.G."/>
            <person name="Puechmaille S.J."/>
            <person name="Fedrigo O."/>
            <person name="Jarvis E.D."/>
            <person name="Hiller M."/>
            <person name="Vernes S.C."/>
            <person name="Myers E.W."/>
            <person name="Teeling E.C."/>
        </authorList>
    </citation>
    <scope>NUCLEOTIDE SEQUENCE [LARGE SCALE GENOMIC DNA]</scope>
    <source>
        <strain evidence="2">MMyoMyo1</strain>
        <tissue evidence="2">Flight muscle</tissue>
    </source>
</reference>
<evidence type="ECO:0000313" key="2">
    <source>
        <dbReference type="EMBL" id="KAF6314788.1"/>
    </source>
</evidence>
<dbReference type="AlphaFoldDB" id="A0A7J7UPK7"/>
<accession>A0A7J7UPK7</accession>
<evidence type="ECO:0000256" key="1">
    <source>
        <dbReference type="SAM" id="MobiDB-lite"/>
    </source>
</evidence>
<dbReference type="Proteomes" id="UP000527355">
    <property type="component" value="Unassembled WGS sequence"/>
</dbReference>
<feature type="compositionally biased region" description="Low complexity" evidence="1">
    <location>
        <begin position="78"/>
        <end position="88"/>
    </location>
</feature>
<sequence>MEDKGDKEREREGLLQWGGGCGFPSCLEGGQTPGNCTRSEKTPRPLLSFLPSPGEPSVCNGFSSPETVVLFHQTLLNPQPGDSSSAAPGPAPPTRPVPPAPGLCPHQQHQQQQPPPRTHPDPASQLRRQRERAKYLRKRGGANPHGFAIGLGTGRQRGGKEGEGQRKKEVNRLRSGRLGALPPLPLASSLWLLAEVASRSPPPSLSLLLSPRSEHRS</sequence>
<feature type="compositionally biased region" description="Pro residues" evidence="1">
    <location>
        <begin position="89"/>
        <end position="102"/>
    </location>
</feature>
<name>A0A7J7UPK7_MYOMY</name>
<organism evidence="2 3">
    <name type="scientific">Myotis myotis</name>
    <name type="common">Greater mouse-eared bat</name>
    <name type="synonym">Vespertilio myotis</name>
    <dbReference type="NCBI Taxonomy" id="51298"/>
    <lineage>
        <taxon>Eukaryota</taxon>
        <taxon>Metazoa</taxon>
        <taxon>Chordata</taxon>
        <taxon>Craniata</taxon>
        <taxon>Vertebrata</taxon>
        <taxon>Euteleostomi</taxon>
        <taxon>Mammalia</taxon>
        <taxon>Eutheria</taxon>
        <taxon>Laurasiatheria</taxon>
        <taxon>Chiroptera</taxon>
        <taxon>Yangochiroptera</taxon>
        <taxon>Vespertilionidae</taxon>
        <taxon>Myotis</taxon>
    </lineage>
</organism>
<dbReference type="EMBL" id="JABWUV010000012">
    <property type="protein sequence ID" value="KAF6314788.1"/>
    <property type="molecule type" value="Genomic_DNA"/>
</dbReference>
<keyword evidence="3" id="KW-1185">Reference proteome</keyword>
<feature type="compositionally biased region" description="Basic and acidic residues" evidence="1">
    <location>
        <begin position="158"/>
        <end position="172"/>
    </location>
</feature>
<feature type="compositionally biased region" description="Basic and acidic residues" evidence="1">
    <location>
        <begin position="1"/>
        <end position="13"/>
    </location>
</feature>
<protein>
    <submittedName>
        <fullName evidence="2">Uncharacterized protein</fullName>
    </submittedName>
</protein>
<comment type="caution">
    <text evidence="2">The sequence shown here is derived from an EMBL/GenBank/DDBJ whole genome shotgun (WGS) entry which is preliminary data.</text>
</comment>